<reference evidence="4" key="1">
    <citation type="submission" date="2020-07" db="EMBL/GenBank/DDBJ databases">
        <authorList>
            <person name="Partida-Martinez L."/>
            <person name="Huntemann M."/>
            <person name="Clum A."/>
            <person name="Wang J."/>
            <person name="Palaniappan K."/>
            <person name="Ritter S."/>
            <person name="Chen I.-M."/>
            <person name="Stamatis D."/>
            <person name="Reddy T."/>
            <person name="O'Malley R."/>
            <person name="Daum C."/>
            <person name="Shapiro N."/>
            <person name="Ivanova N."/>
            <person name="Kyrpides N."/>
            <person name="Woyke T."/>
        </authorList>
    </citation>
    <scope>NUCLEOTIDE SEQUENCE [LARGE SCALE GENOMIC DNA]</scope>
    <source>
        <strain evidence="4">AT2.8</strain>
    </source>
</reference>
<evidence type="ECO:0000259" key="1">
    <source>
        <dbReference type="Pfam" id="PF01408"/>
    </source>
</evidence>
<dbReference type="SUPFAM" id="SSF55347">
    <property type="entry name" value="Glyceraldehyde-3-phosphate dehydrogenase-like, C-terminal domain"/>
    <property type="match status" value="1"/>
</dbReference>
<dbReference type="Gene3D" id="3.30.360.10">
    <property type="entry name" value="Dihydrodipicolinate Reductase, domain 2"/>
    <property type="match status" value="1"/>
</dbReference>
<dbReference type="InterPro" id="IPR055170">
    <property type="entry name" value="GFO_IDH_MocA-like_dom"/>
</dbReference>
<dbReference type="Gene3D" id="3.40.50.720">
    <property type="entry name" value="NAD(P)-binding Rossmann-like Domain"/>
    <property type="match status" value="1"/>
</dbReference>
<comment type="caution">
    <text evidence="3">The sequence shown here is derived from an EMBL/GenBank/DDBJ whole genome shotgun (WGS) entry which is preliminary data.</text>
</comment>
<dbReference type="Pfam" id="PF01408">
    <property type="entry name" value="GFO_IDH_MocA"/>
    <property type="match status" value="1"/>
</dbReference>
<dbReference type="SUPFAM" id="SSF51735">
    <property type="entry name" value="NAD(P)-binding Rossmann-fold domains"/>
    <property type="match status" value="1"/>
</dbReference>
<dbReference type="Pfam" id="PF22725">
    <property type="entry name" value="GFO_IDH_MocA_C3"/>
    <property type="match status" value="1"/>
</dbReference>
<evidence type="ECO:0000313" key="3">
    <source>
        <dbReference type="EMBL" id="NYE09012.1"/>
    </source>
</evidence>
<sequence length="327" mass="36933">MKVGILSFAHMHAYSYAEALNEISGVELFGIADENEERGKNAANQYKTNYFHDYHDLLKEDIDAVIICSENSRHKEMTIAAAKAGKHILCEKPLATSVEDAQSMIETCKKYGVKLQTAFPVRFNPPVQRVKQMIDNGELGRIVAIRGTNRGQNPGGWFIEEELSGGGAVLDHTVHVVDLMRWFMNSEVKEVYAEVDTVFNDIQIDDCGLLMLEFENGVFASHDPSWSRCKTFPTWGDVTMEIVGTNGVVHLDAFNQHFMVYNDADHKVNQEFWGNSYDLGLVEDFIHCLKEDREPSITGFDGLKAMEVAIKAYESAKMKKPIRIRNE</sequence>
<feature type="domain" description="GFO/IDH/MocA-like oxidoreductase" evidence="2">
    <location>
        <begin position="127"/>
        <end position="249"/>
    </location>
</feature>
<protein>
    <submittedName>
        <fullName evidence="3">Dehydrogenase</fullName>
    </submittedName>
</protein>
<name>A0A852TJU3_9BACI</name>
<feature type="domain" description="Gfo/Idh/MocA-like oxidoreductase N-terminal" evidence="1">
    <location>
        <begin position="11"/>
        <end position="118"/>
    </location>
</feature>
<dbReference type="Proteomes" id="UP000548423">
    <property type="component" value="Unassembled WGS sequence"/>
</dbReference>
<dbReference type="InterPro" id="IPR000683">
    <property type="entry name" value="Gfo/Idh/MocA-like_OxRdtase_N"/>
</dbReference>
<gene>
    <name evidence="3" type="ORF">F4694_005869</name>
</gene>
<proteinExistence type="predicted"/>
<dbReference type="PANTHER" id="PTHR43377:SF1">
    <property type="entry name" value="BILIVERDIN REDUCTASE A"/>
    <property type="match status" value="1"/>
</dbReference>
<evidence type="ECO:0000313" key="4">
    <source>
        <dbReference type="Proteomes" id="UP000548423"/>
    </source>
</evidence>
<reference evidence="4" key="2">
    <citation type="submission" date="2020-08" db="EMBL/GenBank/DDBJ databases">
        <title>The Agave Microbiome: Exploring the role of microbial communities in plant adaptations to desert environments.</title>
        <authorList>
            <person name="Partida-Martinez L.P."/>
        </authorList>
    </citation>
    <scope>NUCLEOTIDE SEQUENCE [LARGE SCALE GENOMIC DNA]</scope>
    <source>
        <strain evidence="4">AT2.8</strain>
    </source>
</reference>
<dbReference type="AlphaFoldDB" id="A0A852TJU3"/>
<dbReference type="GO" id="GO:0000166">
    <property type="term" value="F:nucleotide binding"/>
    <property type="evidence" value="ECO:0007669"/>
    <property type="project" value="InterPro"/>
</dbReference>
<organism evidence="3 4">
    <name type="scientific">Neobacillus niacini</name>
    <dbReference type="NCBI Taxonomy" id="86668"/>
    <lineage>
        <taxon>Bacteria</taxon>
        <taxon>Bacillati</taxon>
        <taxon>Bacillota</taxon>
        <taxon>Bacilli</taxon>
        <taxon>Bacillales</taxon>
        <taxon>Bacillaceae</taxon>
        <taxon>Neobacillus</taxon>
    </lineage>
</organism>
<dbReference type="EMBL" id="JACCBX010000017">
    <property type="protein sequence ID" value="NYE09012.1"/>
    <property type="molecule type" value="Genomic_DNA"/>
</dbReference>
<evidence type="ECO:0000259" key="2">
    <source>
        <dbReference type="Pfam" id="PF22725"/>
    </source>
</evidence>
<dbReference type="InterPro" id="IPR051450">
    <property type="entry name" value="Gfo/Idh/MocA_Oxidoreductases"/>
</dbReference>
<dbReference type="PANTHER" id="PTHR43377">
    <property type="entry name" value="BILIVERDIN REDUCTASE A"/>
    <property type="match status" value="1"/>
</dbReference>
<dbReference type="InterPro" id="IPR036291">
    <property type="entry name" value="NAD(P)-bd_dom_sf"/>
</dbReference>
<accession>A0A852TJU3</accession>